<protein>
    <recommendedName>
        <fullName evidence="3">Protein kinase domain-containing protein</fullName>
    </recommendedName>
</protein>
<gene>
    <name evidence="1" type="ORF">MSAN_00299400</name>
</gene>
<reference evidence="1" key="1">
    <citation type="submission" date="2020-05" db="EMBL/GenBank/DDBJ databases">
        <title>Mycena genomes resolve the evolution of fungal bioluminescence.</title>
        <authorList>
            <person name="Tsai I.J."/>
        </authorList>
    </citation>
    <scope>NUCLEOTIDE SEQUENCE</scope>
    <source>
        <strain evidence="1">160909Yilan</strain>
    </source>
</reference>
<dbReference type="OrthoDB" id="2951054at2759"/>
<accession>A0A8H6ZC58</accession>
<dbReference type="EMBL" id="JACAZH010000002">
    <property type="protein sequence ID" value="KAF7374176.1"/>
    <property type="molecule type" value="Genomic_DNA"/>
</dbReference>
<evidence type="ECO:0008006" key="3">
    <source>
        <dbReference type="Google" id="ProtNLM"/>
    </source>
</evidence>
<proteinExistence type="predicted"/>
<name>A0A8H6ZC58_9AGAR</name>
<dbReference type="Proteomes" id="UP000623467">
    <property type="component" value="Unassembled WGS sequence"/>
</dbReference>
<organism evidence="1 2">
    <name type="scientific">Mycena sanguinolenta</name>
    <dbReference type="NCBI Taxonomy" id="230812"/>
    <lineage>
        <taxon>Eukaryota</taxon>
        <taxon>Fungi</taxon>
        <taxon>Dikarya</taxon>
        <taxon>Basidiomycota</taxon>
        <taxon>Agaricomycotina</taxon>
        <taxon>Agaricomycetes</taxon>
        <taxon>Agaricomycetidae</taxon>
        <taxon>Agaricales</taxon>
        <taxon>Marasmiineae</taxon>
        <taxon>Mycenaceae</taxon>
        <taxon>Mycena</taxon>
    </lineage>
</organism>
<dbReference type="AlphaFoldDB" id="A0A8H6ZC58"/>
<keyword evidence="2" id="KW-1185">Reference proteome</keyword>
<sequence>MHNSETHADADFNPVSTGDNAGSTSYGGAIFPGSQHFTVAGGTFTNITKNYSTAPTVSPDFRKILMSDVDLQREIRLDKPSGVVSLRRLYSAKIEHGTSSVARTVAVYQGDEAEQEWRHDIAKYMAVRHPNIVQLWGTASCGNIHAAVFNDDLIPFQQFADLYRHSHFTTVYIHAYVVRGCYSAFFKTIFGHPLRDHNCTFFIRRSTGRFCADLVPGGTDPLYYTYGSNEMSQQGLEFLAGENSEITIINTLTLHQYHSICYWGASVTRSMSFSTSQPVKIGSVFNCGLENLFDDIVEIAWLPNIKLSQHVGWENEGCGYGKLMANGWTRFNLDDAVADEFSIGLWLDKNDFWLSQAHHIFTSLQVVSNYHDYGMIGPSSCIITDILPLQQFFLEHVVYTLTISPSRAKTKGFLFLCPWEHFQTGTCSVKWPEYPSYFSLNPLGIEPLTSEDAATLGFPSVRYSTRLEGKSWNATVYAGLCQFHQAKGFDPDTQDVARHLGHKLYQLSVPFAHIDDEYYSNTRDGDETSLYSAYGELDDLESTLMDPVRGHIAAAFSQDAEEGPVFSAFEDTVDPTSVNFAADRTHNVVVDNSSIARVLTGTIASTALRPNNGPRGGSLSLPVAWMSTRLLPTNREDLAAGIGYGYGYDIQPNPYPSTSDFNFDPNFNAYNFGNDLSWLNDPVFNDTVPSASLNDQPPMLRGAAQFFPAAPLPQLPTSLPDAPFVPVIDAPVVDSPFTTSKKRKTRDETGLLNIVQGTRAQKAPKYFHIDRFLM</sequence>
<comment type="caution">
    <text evidence="1">The sequence shown here is derived from an EMBL/GenBank/DDBJ whole genome shotgun (WGS) entry which is preliminary data.</text>
</comment>
<evidence type="ECO:0000313" key="1">
    <source>
        <dbReference type="EMBL" id="KAF7374176.1"/>
    </source>
</evidence>
<evidence type="ECO:0000313" key="2">
    <source>
        <dbReference type="Proteomes" id="UP000623467"/>
    </source>
</evidence>